<comment type="caution">
    <text evidence="2">The sequence shown here is derived from an EMBL/GenBank/DDBJ whole genome shotgun (WGS) entry which is preliminary data.</text>
</comment>
<dbReference type="AlphaFoldDB" id="A0A1X1TX60"/>
<proteinExistence type="predicted"/>
<evidence type="ECO:0000313" key="3">
    <source>
        <dbReference type="Proteomes" id="UP000193010"/>
    </source>
</evidence>
<evidence type="ECO:0000256" key="1">
    <source>
        <dbReference type="SAM" id="MobiDB-lite"/>
    </source>
</evidence>
<evidence type="ECO:0000313" key="2">
    <source>
        <dbReference type="EMBL" id="ORV49166.1"/>
    </source>
</evidence>
<feature type="compositionally biased region" description="Low complexity" evidence="1">
    <location>
        <begin position="74"/>
        <end position="88"/>
    </location>
</feature>
<dbReference type="Proteomes" id="UP000193010">
    <property type="component" value="Unassembled WGS sequence"/>
</dbReference>
<keyword evidence="3" id="KW-1185">Reference proteome</keyword>
<name>A0A1X1TX60_MYCFL</name>
<dbReference type="STRING" id="292462.AWC05_03135"/>
<organism evidence="2 3">
    <name type="scientific">Mycobacterium florentinum</name>
    <dbReference type="NCBI Taxonomy" id="292462"/>
    <lineage>
        <taxon>Bacteria</taxon>
        <taxon>Bacillati</taxon>
        <taxon>Actinomycetota</taxon>
        <taxon>Actinomycetes</taxon>
        <taxon>Mycobacteriales</taxon>
        <taxon>Mycobacteriaceae</taxon>
        <taxon>Mycobacterium</taxon>
        <taxon>Mycobacterium simiae complex</taxon>
    </lineage>
</organism>
<protein>
    <submittedName>
        <fullName evidence="2">Uncharacterized protein</fullName>
    </submittedName>
</protein>
<gene>
    <name evidence="2" type="ORF">AWC05_03135</name>
</gene>
<sequence>MRALRVTEGGGDGRLAIGVVAVKFSGELRSLALISNPVWSDRSGGTGVELWLVATDVADREVVSGGLEPPPQPANSAAAAKATSVAAPCDGRRP</sequence>
<reference evidence="2 3" key="1">
    <citation type="submission" date="2016-01" db="EMBL/GenBank/DDBJ databases">
        <title>The new phylogeny of the genus Mycobacterium.</title>
        <authorList>
            <person name="Tarcisio F."/>
            <person name="Conor M."/>
            <person name="Antonella G."/>
            <person name="Elisabetta G."/>
            <person name="Giulia F.S."/>
            <person name="Sara T."/>
            <person name="Anna F."/>
            <person name="Clotilde B."/>
            <person name="Roberto B."/>
            <person name="Veronica D.S."/>
            <person name="Fabio R."/>
            <person name="Monica P."/>
            <person name="Olivier J."/>
            <person name="Enrico T."/>
            <person name="Nicola S."/>
        </authorList>
    </citation>
    <scope>NUCLEOTIDE SEQUENCE [LARGE SCALE GENOMIC DNA]</scope>
    <source>
        <strain evidence="2 3">DSM 44852</strain>
    </source>
</reference>
<dbReference type="EMBL" id="LQOV01000032">
    <property type="protein sequence ID" value="ORV49166.1"/>
    <property type="molecule type" value="Genomic_DNA"/>
</dbReference>
<accession>A0A1X1TX60</accession>
<feature type="region of interest" description="Disordered" evidence="1">
    <location>
        <begin position="64"/>
        <end position="94"/>
    </location>
</feature>